<proteinExistence type="predicted"/>
<gene>
    <name evidence="2" type="ORF">ACFPM3_13630</name>
</gene>
<dbReference type="RefSeq" id="WP_345690177.1">
    <property type="nucleotide sequence ID" value="NZ_BAABIT010000001.1"/>
</dbReference>
<dbReference type="EMBL" id="JBHSJD010000007">
    <property type="protein sequence ID" value="MFC5023175.1"/>
    <property type="molecule type" value="Genomic_DNA"/>
</dbReference>
<dbReference type="Proteomes" id="UP001595829">
    <property type="component" value="Unassembled WGS sequence"/>
</dbReference>
<reference evidence="3" key="1">
    <citation type="journal article" date="2019" name="Int. J. Syst. Evol. Microbiol.">
        <title>The Global Catalogue of Microorganisms (GCM) 10K type strain sequencing project: providing services to taxonomists for standard genome sequencing and annotation.</title>
        <authorList>
            <consortium name="The Broad Institute Genomics Platform"/>
            <consortium name="The Broad Institute Genome Sequencing Center for Infectious Disease"/>
            <person name="Wu L."/>
            <person name="Ma J."/>
        </authorList>
    </citation>
    <scope>NUCLEOTIDE SEQUENCE [LARGE SCALE GENOMIC DNA]</scope>
    <source>
        <strain evidence="3">CGMCC 4.1648</strain>
    </source>
</reference>
<feature type="region of interest" description="Disordered" evidence="1">
    <location>
        <begin position="1"/>
        <end position="82"/>
    </location>
</feature>
<protein>
    <submittedName>
        <fullName evidence="2">Uncharacterized protein</fullName>
    </submittedName>
</protein>
<accession>A0ABV9XCJ7</accession>
<evidence type="ECO:0000256" key="1">
    <source>
        <dbReference type="SAM" id="MobiDB-lite"/>
    </source>
</evidence>
<comment type="caution">
    <text evidence="2">The sequence shown here is derived from an EMBL/GenBank/DDBJ whole genome shotgun (WGS) entry which is preliminary data.</text>
</comment>
<evidence type="ECO:0000313" key="3">
    <source>
        <dbReference type="Proteomes" id="UP001595829"/>
    </source>
</evidence>
<evidence type="ECO:0000313" key="2">
    <source>
        <dbReference type="EMBL" id="MFC5023175.1"/>
    </source>
</evidence>
<organism evidence="2 3">
    <name type="scientific">Streptomyces coeruleoprunus</name>
    <dbReference type="NCBI Taxonomy" id="285563"/>
    <lineage>
        <taxon>Bacteria</taxon>
        <taxon>Bacillati</taxon>
        <taxon>Actinomycetota</taxon>
        <taxon>Actinomycetes</taxon>
        <taxon>Kitasatosporales</taxon>
        <taxon>Streptomycetaceae</taxon>
        <taxon>Streptomyces</taxon>
    </lineage>
</organism>
<name>A0ABV9XCJ7_9ACTN</name>
<feature type="compositionally biased region" description="Low complexity" evidence="1">
    <location>
        <begin position="28"/>
        <end position="41"/>
    </location>
</feature>
<keyword evidence="3" id="KW-1185">Reference proteome</keyword>
<sequence>MNVTQQHLLDAYRAARHGHPLPPPPGTRPASPARPAGSRLRLWFGRPGRPAARQDAASPAPGPGTGACPAVTLPRPRAARTP</sequence>